<evidence type="ECO:0000256" key="1">
    <source>
        <dbReference type="SAM" id="MobiDB-lite"/>
    </source>
</evidence>
<dbReference type="Gene3D" id="3.40.50.1110">
    <property type="entry name" value="SGNH hydrolase"/>
    <property type="match status" value="1"/>
</dbReference>
<accession>A0ABT4I791</accession>
<feature type="transmembrane region" description="Helical" evidence="2">
    <location>
        <begin position="796"/>
        <end position="820"/>
    </location>
</feature>
<dbReference type="RefSeq" id="WP_268917156.1">
    <property type="nucleotide sequence ID" value="NZ_JAPTMY010000010.1"/>
</dbReference>
<dbReference type="Proteomes" id="UP001072034">
    <property type="component" value="Unassembled WGS sequence"/>
</dbReference>
<organism evidence="5 6">
    <name type="scientific">Actinomyces israelii</name>
    <dbReference type="NCBI Taxonomy" id="1659"/>
    <lineage>
        <taxon>Bacteria</taxon>
        <taxon>Bacillati</taxon>
        <taxon>Actinomycetota</taxon>
        <taxon>Actinomycetes</taxon>
        <taxon>Actinomycetales</taxon>
        <taxon>Actinomycetaceae</taxon>
        <taxon>Actinomyces</taxon>
    </lineage>
</organism>
<keyword evidence="2" id="KW-0472">Membrane</keyword>
<dbReference type="Pfam" id="PF13519">
    <property type="entry name" value="VWA_2"/>
    <property type="match status" value="1"/>
</dbReference>
<dbReference type="PROSITE" id="PS50234">
    <property type="entry name" value="VWFA"/>
    <property type="match status" value="1"/>
</dbReference>
<feature type="domain" description="VWFA" evidence="4">
    <location>
        <begin position="64"/>
        <end position="254"/>
    </location>
</feature>
<dbReference type="InterPro" id="IPR036514">
    <property type="entry name" value="SGNH_hydro_sf"/>
</dbReference>
<gene>
    <name evidence="5" type="ORF">OHJ16_06050</name>
</gene>
<name>A0ABT4I791_9ACTO</name>
<dbReference type="Pfam" id="PF13472">
    <property type="entry name" value="Lipase_GDSL_2"/>
    <property type="match status" value="1"/>
</dbReference>
<feature type="region of interest" description="Disordered" evidence="1">
    <location>
        <begin position="32"/>
        <end position="64"/>
    </location>
</feature>
<dbReference type="SUPFAM" id="SSF52266">
    <property type="entry name" value="SGNH hydrolase"/>
    <property type="match status" value="1"/>
</dbReference>
<dbReference type="InterPro" id="IPR002035">
    <property type="entry name" value="VWF_A"/>
</dbReference>
<comment type="caution">
    <text evidence="5">The sequence shown here is derived from an EMBL/GenBank/DDBJ whole genome shotgun (WGS) entry which is preliminary data.</text>
</comment>
<dbReference type="InterPro" id="IPR013830">
    <property type="entry name" value="SGNH_hydro"/>
</dbReference>
<keyword evidence="3" id="KW-0732">Signal</keyword>
<evidence type="ECO:0000256" key="2">
    <source>
        <dbReference type="SAM" id="Phobius"/>
    </source>
</evidence>
<dbReference type="Gene3D" id="2.60.40.10">
    <property type="entry name" value="Immunoglobulins"/>
    <property type="match status" value="1"/>
</dbReference>
<reference evidence="5" key="1">
    <citation type="submission" date="2022-10" db="EMBL/GenBank/DDBJ databases">
        <title>Genome sequence of Actinomyces israelii ATCC 10048.</title>
        <authorList>
            <person name="Watt R.M."/>
            <person name="Tong W.M."/>
        </authorList>
    </citation>
    <scope>NUCLEOTIDE SEQUENCE</scope>
    <source>
        <strain evidence="5">ATCC 10048</strain>
    </source>
</reference>
<sequence length="842" mass="88597">MTRTRRTRTVFAALVVCLALGTALLTPATAVGDNSTSAPRPSASQSSTAPAPGAPPSDASPEGPLVVVFDVSGSMNEQDSSGRNKLEAAKTTMTAMLRAYADSGTDMGIWTYPGGTSSQGCAAGGWIPGVQPGVTRDPMTLDSRIRNLTADGDTPTGPALRAVVDRLKREGYSSATLLLVSDGESNCGPPPCDVAREVLSEGFSLQVPSIGFTISEEGRQELECISQATSSTYHDADSADQLIDELSKYERQDIELSVSAPTRIRAGGNAELTATITNPSNDTATGLTAVVAMREGDSREIFPTILAPQRRLPNLAPGESVSVTWVATARTDRTGSADWRILVGSQGQGSVLESGTIEVSDQDLTVDDAGELLRDISGPVAVLGDSYSAGEGAGDYLSTGNPACHRSTSTYGALLGGQSTVLISCSGAVTADVRWRYQHPEEKPQVEALGDLSDAPGLVYMTIGGNDIGFEDIVKSCLFADCAANSAWMRTKLASIQNFQHDLEETYRAVLETANSDSFVRERDGAVAPLVISPYPDLLWGTQQGQCDALLSPTEIAFGRAVIQTLNRTARQAVESLSAQGYPIYYASDVVDFAQPNHTICHDDSYFVRLTPGDLTGHALSGSTQELAHPNALGYRAWAESLIAWSQTEQARVVNTTMPTSRSQRFETIGAFLAGVDDSLTISAEHEVRGTLEAPDEDGRAPSSSTGQVTAVRTGDTLNISVSGVQPGASVTVTVHSAAQSLGTLVADENGTATGAVTLPTNLASGRHTVVVEGLDSEMSYASFETPVEVRGAVSWTFWCLCALTAALIIGGGWALYSVARSRPHSRQARSEDTRIARAPAS</sequence>
<dbReference type="PANTHER" id="PTHR37981">
    <property type="entry name" value="LIPASE 2"/>
    <property type="match status" value="1"/>
</dbReference>
<dbReference type="InterPro" id="IPR036465">
    <property type="entry name" value="vWFA_dom_sf"/>
</dbReference>
<protein>
    <submittedName>
        <fullName evidence="5">GDSL-type esterase/lipase family protein</fullName>
    </submittedName>
</protein>
<keyword evidence="2" id="KW-0812">Transmembrane</keyword>
<dbReference type="Gene3D" id="3.40.50.410">
    <property type="entry name" value="von Willebrand factor, type A domain"/>
    <property type="match status" value="1"/>
</dbReference>
<dbReference type="InterPro" id="IPR037460">
    <property type="entry name" value="SEST-like"/>
</dbReference>
<proteinExistence type="predicted"/>
<dbReference type="CDD" id="cd01823">
    <property type="entry name" value="SEST_like"/>
    <property type="match status" value="1"/>
</dbReference>
<dbReference type="SUPFAM" id="SSF53300">
    <property type="entry name" value="vWA-like"/>
    <property type="match status" value="1"/>
</dbReference>
<dbReference type="SMART" id="SM00327">
    <property type="entry name" value="VWA"/>
    <property type="match status" value="1"/>
</dbReference>
<dbReference type="InterPro" id="IPR013783">
    <property type="entry name" value="Ig-like_fold"/>
</dbReference>
<evidence type="ECO:0000259" key="4">
    <source>
        <dbReference type="PROSITE" id="PS50234"/>
    </source>
</evidence>
<keyword evidence="2" id="KW-1133">Transmembrane helix</keyword>
<evidence type="ECO:0000313" key="5">
    <source>
        <dbReference type="EMBL" id="MCZ0857603.1"/>
    </source>
</evidence>
<evidence type="ECO:0000256" key="3">
    <source>
        <dbReference type="SAM" id="SignalP"/>
    </source>
</evidence>
<feature type="signal peptide" evidence="3">
    <location>
        <begin position="1"/>
        <end position="32"/>
    </location>
</feature>
<dbReference type="EMBL" id="JAPTMY010000010">
    <property type="protein sequence ID" value="MCZ0857603.1"/>
    <property type="molecule type" value="Genomic_DNA"/>
</dbReference>
<evidence type="ECO:0000313" key="6">
    <source>
        <dbReference type="Proteomes" id="UP001072034"/>
    </source>
</evidence>
<dbReference type="PANTHER" id="PTHR37981:SF1">
    <property type="entry name" value="SGNH HYDROLASE-TYPE ESTERASE DOMAIN-CONTAINING PROTEIN"/>
    <property type="match status" value="1"/>
</dbReference>
<keyword evidence="6" id="KW-1185">Reference proteome</keyword>
<feature type="chain" id="PRO_5047255335" evidence="3">
    <location>
        <begin position="33"/>
        <end position="842"/>
    </location>
</feature>